<keyword evidence="4" id="KW-1185">Reference proteome</keyword>
<protein>
    <submittedName>
        <fullName evidence="3">ABC transporter permease</fullName>
    </submittedName>
</protein>
<feature type="transmembrane region" description="Helical" evidence="2">
    <location>
        <begin position="283"/>
        <end position="306"/>
    </location>
</feature>
<feature type="region of interest" description="Disordered" evidence="1">
    <location>
        <begin position="195"/>
        <end position="220"/>
    </location>
</feature>
<dbReference type="AlphaFoldDB" id="A0A399J045"/>
<keyword evidence="2" id="KW-0812">Transmembrane</keyword>
<reference evidence="3 4" key="1">
    <citation type="submission" date="2018-08" db="EMBL/GenBank/DDBJ databases">
        <title>Pseudooceanicola sediminis CY03 in the family Rhodobacteracea.</title>
        <authorList>
            <person name="Zhang Y.-J."/>
        </authorList>
    </citation>
    <scope>NUCLEOTIDE SEQUENCE [LARGE SCALE GENOMIC DNA]</scope>
    <source>
        <strain evidence="3 4">CY03</strain>
    </source>
</reference>
<dbReference type="OrthoDB" id="9784014at2"/>
<sequence length="410" mass="42791">MLRRFRWTALIFVAVVAGSVAIGVGLIAQERGLRIGTARAADGFDIVVTAPGSEVTMMLASVYLQATDAPLLDGETYAEIAGAEHVALAAPLAFGDSVGRAPVVGTTADLVTHLAKGPLEGRMFTARHEAVVGAMVPLRLGESFEPAHGVGDGADDHAHDVDFVVVGRMPVTGTPWDHAVVIPIEAVWGVHGLADGHDAGHDHEDHEAGDHDHGDDHAAAEHLGPPFDPAYFPGTPAIVVKADSLAASYALRSRFTRDRETMAFFPGTVLSQLYAIMGDLRAAMSVMALVSQALVAASVLVGLFILTRLFARHLAVLRALGAPGRYLMAVVWLFSSVLLGAGALVGLGGGILATWGLSRILSARTGIAVPATFGWAELHLVAGFVLVAMVLALLPAIAALRLPVLARLRA</sequence>
<keyword evidence="2" id="KW-1133">Transmembrane helix</keyword>
<comment type="caution">
    <text evidence="3">The sequence shown here is derived from an EMBL/GenBank/DDBJ whole genome shotgun (WGS) entry which is preliminary data.</text>
</comment>
<dbReference type="PANTHER" id="PTHR43738">
    <property type="entry name" value="ABC TRANSPORTER, MEMBRANE PROTEIN"/>
    <property type="match status" value="1"/>
</dbReference>
<accession>A0A399J045</accession>
<organism evidence="3 4">
    <name type="scientific">Pseudooceanicola sediminis</name>
    <dbReference type="NCBI Taxonomy" id="2211117"/>
    <lineage>
        <taxon>Bacteria</taxon>
        <taxon>Pseudomonadati</taxon>
        <taxon>Pseudomonadota</taxon>
        <taxon>Alphaproteobacteria</taxon>
        <taxon>Rhodobacterales</taxon>
        <taxon>Paracoccaceae</taxon>
        <taxon>Pseudooceanicola</taxon>
    </lineage>
</organism>
<name>A0A399J045_9RHOB</name>
<gene>
    <name evidence="3" type="ORF">DL237_10620</name>
</gene>
<dbReference type="Proteomes" id="UP000265848">
    <property type="component" value="Unassembled WGS sequence"/>
</dbReference>
<dbReference type="PANTHER" id="PTHR43738:SF2">
    <property type="entry name" value="ABC TRANSPORTER PERMEASE"/>
    <property type="match status" value="1"/>
</dbReference>
<proteinExistence type="predicted"/>
<feature type="transmembrane region" description="Helical" evidence="2">
    <location>
        <begin position="378"/>
        <end position="400"/>
    </location>
</feature>
<evidence type="ECO:0000313" key="3">
    <source>
        <dbReference type="EMBL" id="RII38808.1"/>
    </source>
</evidence>
<dbReference type="InterPro" id="IPR051125">
    <property type="entry name" value="ABC-4/HrtB_transporter"/>
</dbReference>
<evidence type="ECO:0000313" key="4">
    <source>
        <dbReference type="Proteomes" id="UP000265848"/>
    </source>
</evidence>
<feature type="transmembrane region" description="Helical" evidence="2">
    <location>
        <begin position="326"/>
        <end position="358"/>
    </location>
</feature>
<evidence type="ECO:0000256" key="1">
    <source>
        <dbReference type="SAM" id="MobiDB-lite"/>
    </source>
</evidence>
<keyword evidence="2" id="KW-0472">Membrane</keyword>
<feature type="transmembrane region" description="Helical" evidence="2">
    <location>
        <begin position="6"/>
        <end position="28"/>
    </location>
</feature>
<dbReference type="EMBL" id="QWJJ01000008">
    <property type="protein sequence ID" value="RII38808.1"/>
    <property type="molecule type" value="Genomic_DNA"/>
</dbReference>
<evidence type="ECO:0000256" key="2">
    <source>
        <dbReference type="SAM" id="Phobius"/>
    </source>
</evidence>